<evidence type="ECO:0000313" key="1">
    <source>
        <dbReference type="EMBL" id="GBN05013.1"/>
    </source>
</evidence>
<accession>A0A4Y2KU37</accession>
<protein>
    <submittedName>
        <fullName evidence="1">Uncharacterized protein</fullName>
    </submittedName>
</protein>
<comment type="caution">
    <text evidence="1">The sequence shown here is derived from an EMBL/GenBank/DDBJ whole genome shotgun (WGS) entry which is preliminary data.</text>
</comment>
<sequence length="140" mass="16096">MVACMGPGWHRDRKDHGLRTLIPAECIWLLTYNLIVDRMSQPRKSIVSLEECRCRRPRSSKMDLLLNGRANKSNVHLTPDVVDRMSQTRVPLCLESAGKVVVHVVPKWTSFIFFNGRYQQIQCAPLPGRRGIEYLQPHCV</sequence>
<name>A0A4Y2KU37_ARAVE</name>
<dbReference type="EMBL" id="BGPR01115771">
    <property type="protein sequence ID" value="GBN05013.1"/>
    <property type="molecule type" value="Genomic_DNA"/>
</dbReference>
<keyword evidence="2" id="KW-1185">Reference proteome</keyword>
<dbReference type="Proteomes" id="UP000499080">
    <property type="component" value="Unassembled WGS sequence"/>
</dbReference>
<gene>
    <name evidence="1" type="ORF">AVEN_71884_1</name>
</gene>
<evidence type="ECO:0000313" key="2">
    <source>
        <dbReference type="Proteomes" id="UP000499080"/>
    </source>
</evidence>
<proteinExistence type="predicted"/>
<dbReference type="AlphaFoldDB" id="A0A4Y2KU37"/>
<reference evidence="1 2" key="1">
    <citation type="journal article" date="2019" name="Sci. Rep.">
        <title>Orb-weaving spider Araneus ventricosus genome elucidates the spidroin gene catalogue.</title>
        <authorList>
            <person name="Kono N."/>
            <person name="Nakamura H."/>
            <person name="Ohtoshi R."/>
            <person name="Moran D.A.P."/>
            <person name="Shinohara A."/>
            <person name="Yoshida Y."/>
            <person name="Fujiwara M."/>
            <person name="Mori M."/>
            <person name="Tomita M."/>
            <person name="Arakawa K."/>
        </authorList>
    </citation>
    <scope>NUCLEOTIDE SEQUENCE [LARGE SCALE GENOMIC DNA]</scope>
</reference>
<organism evidence="1 2">
    <name type="scientific">Araneus ventricosus</name>
    <name type="common">Orbweaver spider</name>
    <name type="synonym">Epeira ventricosa</name>
    <dbReference type="NCBI Taxonomy" id="182803"/>
    <lineage>
        <taxon>Eukaryota</taxon>
        <taxon>Metazoa</taxon>
        <taxon>Ecdysozoa</taxon>
        <taxon>Arthropoda</taxon>
        <taxon>Chelicerata</taxon>
        <taxon>Arachnida</taxon>
        <taxon>Araneae</taxon>
        <taxon>Araneomorphae</taxon>
        <taxon>Entelegynae</taxon>
        <taxon>Araneoidea</taxon>
        <taxon>Araneidae</taxon>
        <taxon>Araneus</taxon>
    </lineage>
</organism>